<evidence type="ECO:0000256" key="2">
    <source>
        <dbReference type="ARBA" id="ARBA00004170"/>
    </source>
</evidence>
<comment type="caution">
    <text evidence="9">The sequence shown here is derived from an EMBL/GenBank/DDBJ whole genome shotgun (WGS) entry which is preliminary data.</text>
</comment>
<evidence type="ECO:0000256" key="6">
    <source>
        <dbReference type="ARBA" id="ARBA00023136"/>
    </source>
</evidence>
<proteinExistence type="predicted"/>
<sequence length="349" mass="39738">METLQHNLKELPTPSQMDVALTDQILVLQEMFDLLFDNLRYVASEEVTPDLQGTIERIKTLIYHIIRKEFQSSLPRIHGIGYVDFLLGNLEKFHDRYPDSLAFMKTQLQIIQAELESVQPFSRFVAEQQYNIHDKLQNSVSLLVGKHMSVEVGEMQQKKLFDVDLVSPYTIATDTSFNSSELEKMPEIKEESIGFEDEIETLIDRLTRGSGKLDIISIVSIDGTSLLSKGTDELKDTLSRILHSKRYLILLDDVWDHKAWDDLKCCFPDDNNGSRVLLTMRNHDVADYVGSVGEPHHLRLLTYAESWELLCAEVFGNESFSPFLEKVGQEIARKCGGLPLSIVLVAGIY</sequence>
<dbReference type="PANTHER" id="PTHR23155">
    <property type="entry name" value="DISEASE RESISTANCE PROTEIN RP"/>
    <property type="match status" value="1"/>
</dbReference>
<evidence type="ECO:0000259" key="7">
    <source>
        <dbReference type="Pfam" id="PF00931"/>
    </source>
</evidence>
<keyword evidence="4" id="KW-0381">Hypersensitive response</keyword>
<dbReference type="SUPFAM" id="SSF52540">
    <property type="entry name" value="P-loop containing nucleoside triphosphate hydrolases"/>
    <property type="match status" value="1"/>
</dbReference>
<keyword evidence="5" id="KW-0175">Coiled coil</keyword>
<accession>A0ABQ7URX9</accession>
<protein>
    <recommendedName>
        <fullName evidence="11">NB-ARC domain-containing protein</fullName>
    </recommendedName>
</protein>
<dbReference type="InterPro" id="IPR027417">
    <property type="entry name" value="P-loop_NTPase"/>
</dbReference>
<dbReference type="Gene3D" id="3.40.50.300">
    <property type="entry name" value="P-loop containing nucleotide triphosphate hydrolases"/>
    <property type="match status" value="1"/>
</dbReference>
<dbReference type="Proteomes" id="UP000826656">
    <property type="component" value="Unassembled WGS sequence"/>
</dbReference>
<feature type="domain" description="NB-ARC" evidence="7">
    <location>
        <begin position="226"/>
        <end position="318"/>
    </location>
</feature>
<feature type="domain" description="Late blight resistance protein R1A-like N-terminal" evidence="8">
    <location>
        <begin position="1"/>
        <end position="45"/>
    </location>
</feature>
<evidence type="ECO:0000256" key="3">
    <source>
        <dbReference type="ARBA" id="ARBA00022614"/>
    </source>
</evidence>
<organism evidence="9 10">
    <name type="scientific">Solanum tuberosum</name>
    <name type="common">Potato</name>
    <dbReference type="NCBI Taxonomy" id="4113"/>
    <lineage>
        <taxon>Eukaryota</taxon>
        <taxon>Viridiplantae</taxon>
        <taxon>Streptophyta</taxon>
        <taxon>Embryophyta</taxon>
        <taxon>Tracheophyta</taxon>
        <taxon>Spermatophyta</taxon>
        <taxon>Magnoliopsida</taxon>
        <taxon>eudicotyledons</taxon>
        <taxon>Gunneridae</taxon>
        <taxon>Pentapetalae</taxon>
        <taxon>asterids</taxon>
        <taxon>lamiids</taxon>
        <taxon>Solanales</taxon>
        <taxon>Solanaceae</taxon>
        <taxon>Solanoideae</taxon>
        <taxon>Solaneae</taxon>
        <taxon>Solanum</taxon>
    </lineage>
</organism>
<dbReference type="EMBL" id="JAIVGD010000018">
    <property type="protein sequence ID" value="KAH0753907.1"/>
    <property type="molecule type" value="Genomic_DNA"/>
</dbReference>
<keyword evidence="4" id="KW-0611">Plant defense</keyword>
<evidence type="ECO:0000313" key="10">
    <source>
        <dbReference type="Proteomes" id="UP000826656"/>
    </source>
</evidence>
<dbReference type="InterPro" id="IPR002182">
    <property type="entry name" value="NB-ARC"/>
</dbReference>
<evidence type="ECO:0000259" key="8">
    <source>
        <dbReference type="Pfam" id="PF12061"/>
    </source>
</evidence>
<keyword evidence="3" id="KW-0433">Leucine-rich repeat</keyword>
<dbReference type="InterPro" id="IPR021929">
    <property type="entry name" value="R1A-like_N"/>
</dbReference>
<name>A0ABQ7URX9_SOLTU</name>
<evidence type="ECO:0000313" key="9">
    <source>
        <dbReference type="EMBL" id="KAH0753907.1"/>
    </source>
</evidence>
<dbReference type="Pfam" id="PF12061">
    <property type="entry name" value="NB-LRR"/>
    <property type="match status" value="1"/>
</dbReference>
<evidence type="ECO:0008006" key="11">
    <source>
        <dbReference type="Google" id="ProtNLM"/>
    </source>
</evidence>
<comment type="subcellular location">
    <subcellularLocation>
        <location evidence="2">Membrane</location>
        <topology evidence="2">Peripheral membrane protein</topology>
    </subcellularLocation>
</comment>
<reference evidence="9 10" key="1">
    <citation type="journal article" date="2021" name="bioRxiv">
        <title>Chromosome-scale and haplotype-resolved genome assembly of a tetraploid potato cultivar.</title>
        <authorList>
            <person name="Sun H."/>
            <person name="Jiao W.-B."/>
            <person name="Krause K."/>
            <person name="Campoy J.A."/>
            <person name="Goel M."/>
            <person name="Folz-Donahue K."/>
            <person name="Kukat C."/>
            <person name="Huettel B."/>
            <person name="Schneeberger K."/>
        </authorList>
    </citation>
    <scope>NUCLEOTIDE SEQUENCE [LARGE SCALE GENOMIC DNA]</scope>
    <source>
        <strain evidence="9">SolTubOtavaFocal</strain>
        <tissue evidence="9">Leaves</tissue>
    </source>
</reference>
<dbReference type="InterPro" id="IPR042197">
    <property type="entry name" value="Apaf_helical"/>
</dbReference>
<dbReference type="Pfam" id="PF00931">
    <property type="entry name" value="NB-ARC"/>
    <property type="match status" value="1"/>
</dbReference>
<comment type="function">
    <text evidence="1">Confers resistance to late blight (Phytophthora infestans) races carrying the avirulence gene Avr1. Resistance proteins guard the plant against pathogens that contain an appropriate avirulence protein via an indirect interaction with this avirulence protein. That triggers a defense system including the hypersensitive response, which restricts the pathogen growth.</text>
</comment>
<dbReference type="PRINTS" id="PR00364">
    <property type="entry name" value="DISEASERSIST"/>
</dbReference>
<dbReference type="PANTHER" id="PTHR23155:SF1152">
    <property type="entry name" value="AAA+ ATPASE DOMAIN-CONTAINING PROTEIN"/>
    <property type="match status" value="1"/>
</dbReference>
<evidence type="ECO:0000256" key="5">
    <source>
        <dbReference type="ARBA" id="ARBA00023054"/>
    </source>
</evidence>
<keyword evidence="6" id="KW-0472">Membrane</keyword>
<evidence type="ECO:0000256" key="4">
    <source>
        <dbReference type="ARBA" id="ARBA00022667"/>
    </source>
</evidence>
<gene>
    <name evidence="9" type="ORF">KY290_024177</name>
</gene>
<keyword evidence="10" id="KW-1185">Reference proteome</keyword>
<evidence type="ECO:0000256" key="1">
    <source>
        <dbReference type="ARBA" id="ARBA00002074"/>
    </source>
</evidence>
<dbReference type="InterPro" id="IPR044974">
    <property type="entry name" value="Disease_R_plants"/>
</dbReference>
<dbReference type="Gene3D" id="1.10.8.430">
    <property type="entry name" value="Helical domain of apoptotic protease-activating factors"/>
    <property type="match status" value="1"/>
</dbReference>